<evidence type="ECO:0000313" key="3">
    <source>
        <dbReference type="Proteomes" id="UP001219518"/>
    </source>
</evidence>
<feature type="region of interest" description="Disordered" evidence="1">
    <location>
        <begin position="1"/>
        <end position="33"/>
    </location>
</feature>
<evidence type="ECO:0000313" key="2">
    <source>
        <dbReference type="EMBL" id="KAK3915711.1"/>
    </source>
</evidence>
<name>A0AAE1LD48_9NEOP</name>
<comment type="caution">
    <text evidence="2">The sequence shown here is derived from an EMBL/GenBank/DDBJ whole genome shotgun (WGS) entry which is preliminary data.</text>
</comment>
<reference evidence="2" key="1">
    <citation type="submission" date="2021-07" db="EMBL/GenBank/DDBJ databases">
        <authorList>
            <person name="Catto M.A."/>
            <person name="Jacobson A."/>
            <person name="Kennedy G."/>
            <person name="Labadie P."/>
            <person name="Hunt B.G."/>
            <person name="Srinivasan R."/>
        </authorList>
    </citation>
    <scope>NUCLEOTIDE SEQUENCE</scope>
    <source>
        <strain evidence="2">PL_HMW_Pooled</strain>
        <tissue evidence="2">Head</tissue>
    </source>
</reference>
<evidence type="ECO:0000256" key="1">
    <source>
        <dbReference type="SAM" id="MobiDB-lite"/>
    </source>
</evidence>
<protein>
    <submittedName>
        <fullName evidence="2">Protein doublesex</fullName>
    </submittedName>
</protein>
<dbReference type="Proteomes" id="UP001219518">
    <property type="component" value="Unassembled WGS sequence"/>
</dbReference>
<keyword evidence="3" id="KW-1185">Reference proteome</keyword>
<feature type="non-terminal residue" evidence="2">
    <location>
        <position position="33"/>
    </location>
</feature>
<organism evidence="2 3">
    <name type="scientific">Frankliniella fusca</name>
    <dbReference type="NCBI Taxonomy" id="407009"/>
    <lineage>
        <taxon>Eukaryota</taxon>
        <taxon>Metazoa</taxon>
        <taxon>Ecdysozoa</taxon>
        <taxon>Arthropoda</taxon>
        <taxon>Hexapoda</taxon>
        <taxon>Insecta</taxon>
        <taxon>Pterygota</taxon>
        <taxon>Neoptera</taxon>
        <taxon>Paraneoptera</taxon>
        <taxon>Thysanoptera</taxon>
        <taxon>Terebrantia</taxon>
        <taxon>Thripoidea</taxon>
        <taxon>Thripidae</taxon>
        <taxon>Frankliniella</taxon>
    </lineage>
</organism>
<feature type="compositionally biased region" description="Low complexity" evidence="1">
    <location>
        <begin position="14"/>
        <end position="24"/>
    </location>
</feature>
<sequence>MQGLAPRRATAALTSTGTGTDSGTHGSGVEGSQ</sequence>
<gene>
    <name evidence="2" type="ORF">KUF71_025041</name>
</gene>
<accession>A0AAE1LD48</accession>
<reference evidence="2" key="2">
    <citation type="journal article" date="2023" name="BMC Genomics">
        <title>Pest status, molecular evolution, and epigenetic factors derived from the genome assembly of Frankliniella fusca, a thysanopteran phytovirus vector.</title>
        <authorList>
            <person name="Catto M.A."/>
            <person name="Labadie P.E."/>
            <person name="Jacobson A.L."/>
            <person name="Kennedy G.G."/>
            <person name="Srinivasan R."/>
            <person name="Hunt B.G."/>
        </authorList>
    </citation>
    <scope>NUCLEOTIDE SEQUENCE</scope>
    <source>
        <strain evidence="2">PL_HMW_Pooled</strain>
    </source>
</reference>
<dbReference type="EMBL" id="JAHWGI010000457">
    <property type="protein sequence ID" value="KAK3915711.1"/>
    <property type="molecule type" value="Genomic_DNA"/>
</dbReference>
<dbReference type="AlphaFoldDB" id="A0AAE1LD48"/>
<proteinExistence type="predicted"/>